<protein>
    <recommendedName>
        <fullName evidence="3">HutD protein</fullName>
    </recommendedName>
</protein>
<evidence type="ECO:0000313" key="2">
    <source>
        <dbReference type="Proteomes" id="UP000199477"/>
    </source>
</evidence>
<dbReference type="AlphaFoldDB" id="A0A1I2HT95"/>
<reference evidence="2" key="1">
    <citation type="submission" date="2016-10" db="EMBL/GenBank/DDBJ databases">
        <authorList>
            <person name="Varghese N."/>
            <person name="Submissions S."/>
        </authorList>
    </citation>
    <scope>NUCLEOTIDE SEQUENCE [LARGE SCALE GENOMIC DNA]</scope>
    <source>
        <strain evidence="2">UNC178MFTsu3.1</strain>
    </source>
</reference>
<dbReference type="InterPro" id="IPR011051">
    <property type="entry name" value="RmlC_Cupin_sf"/>
</dbReference>
<keyword evidence="2" id="KW-1185">Reference proteome</keyword>
<dbReference type="Gene3D" id="2.60.120.10">
    <property type="entry name" value="Jelly Rolls"/>
    <property type="match status" value="1"/>
</dbReference>
<dbReference type="Pfam" id="PF05962">
    <property type="entry name" value="HutD"/>
    <property type="match status" value="1"/>
</dbReference>
<dbReference type="EMBL" id="FONH01000013">
    <property type="protein sequence ID" value="SFF33264.1"/>
    <property type="molecule type" value="Genomic_DNA"/>
</dbReference>
<evidence type="ECO:0000313" key="1">
    <source>
        <dbReference type="EMBL" id="SFF33264.1"/>
    </source>
</evidence>
<dbReference type="PANTHER" id="PTHR37943">
    <property type="entry name" value="PROTEIN VES"/>
    <property type="match status" value="1"/>
</dbReference>
<organism evidence="1 2">
    <name type="scientific">Dyella marensis</name>
    <dbReference type="NCBI Taxonomy" id="500610"/>
    <lineage>
        <taxon>Bacteria</taxon>
        <taxon>Pseudomonadati</taxon>
        <taxon>Pseudomonadota</taxon>
        <taxon>Gammaproteobacteria</taxon>
        <taxon>Lysobacterales</taxon>
        <taxon>Rhodanobacteraceae</taxon>
        <taxon>Dyella</taxon>
    </lineage>
</organism>
<dbReference type="InterPro" id="IPR014710">
    <property type="entry name" value="RmlC-like_jellyroll"/>
</dbReference>
<dbReference type="InterPro" id="IPR010282">
    <property type="entry name" value="Uncharacterised_HutD/Ves"/>
</dbReference>
<evidence type="ECO:0008006" key="3">
    <source>
        <dbReference type="Google" id="ProtNLM"/>
    </source>
</evidence>
<dbReference type="STRING" id="500610.SAMN02799615_03172"/>
<dbReference type="Proteomes" id="UP000199477">
    <property type="component" value="Unassembled WGS sequence"/>
</dbReference>
<name>A0A1I2HT95_9GAMM</name>
<sequence length="185" mass="19592">MSIVRAADIAVTPWKNGMGRTRELAIHPAGADLGNFAWRVSVAEVDSAAPFSAFPGVDRQIALLQGAGFVMRFADGREHRLEQPYAPFAFPGEAAVDVVLLGGATRDFNLMLRRGAIDGQLETWRAGAHALAGVALLYAVAGEIVTPEGRLQPGDVWHVPSIMQGTLALDDEATALAVRLQPPGA</sequence>
<dbReference type="CDD" id="cd20293">
    <property type="entry name" value="cupin_HutD_N"/>
    <property type="match status" value="1"/>
</dbReference>
<dbReference type="PANTHER" id="PTHR37943:SF1">
    <property type="entry name" value="PROTEIN VES"/>
    <property type="match status" value="1"/>
</dbReference>
<proteinExistence type="predicted"/>
<dbReference type="SUPFAM" id="SSF51182">
    <property type="entry name" value="RmlC-like cupins"/>
    <property type="match status" value="1"/>
</dbReference>
<gene>
    <name evidence="1" type="ORF">SAMN02799615_03172</name>
</gene>
<accession>A0A1I2HT95</accession>
<dbReference type="RefSeq" id="WP_081805144.1">
    <property type="nucleotide sequence ID" value="NZ_FONH01000013.1"/>
</dbReference>